<dbReference type="Gene3D" id="1.10.3720.10">
    <property type="entry name" value="MetI-like"/>
    <property type="match status" value="1"/>
</dbReference>
<dbReference type="Pfam" id="PF00528">
    <property type="entry name" value="BPD_transp_1"/>
    <property type="match status" value="1"/>
</dbReference>
<evidence type="ECO:0000259" key="8">
    <source>
        <dbReference type="PROSITE" id="PS50928"/>
    </source>
</evidence>
<dbReference type="AlphaFoldDB" id="A0A270BLS3"/>
<dbReference type="Proteomes" id="UP000216033">
    <property type="component" value="Unassembled WGS sequence"/>
</dbReference>
<evidence type="ECO:0000256" key="3">
    <source>
        <dbReference type="ARBA" id="ARBA00022475"/>
    </source>
</evidence>
<dbReference type="GO" id="GO:0005886">
    <property type="term" value="C:plasma membrane"/>
    <property type="evidence" value="ECO:0007669"/>
    <property type="project" value="UniProtKB-SubCell"/>
</dbReference>
<dbReference type="PANTHER" id="PTHR43163:SF6">
    <property type="entry name" value="DIPEPTIDE TRANSPORT SYSTEM PERMEASE PROTEIN DPPB-RELATED"/>
    <property type="match status" value="1"/>
</dbReference>
<protein>
    <submittedName>
        <fullName evidence="9">Peptide ABC transporter permease</fullName>
    </submittedName>
</protein>
<evidence type="ECO:0000256" key="5">
    <source>
        <dbReference type="ARBA" id="ARBA00022989"/>
    </source>
</evidence>
<dbReference type="InterPro" id="IPR035906">
    <property type="entry name" value="MetI-like_sf"/>
</dbReference>
<keyword evidence="6 7" id="KW-0472">Membrane</keyword>
<keyword evidence="10" id="KW-1185">Reference proteome</keyword>
<dbReference type="InterPro" id="IPR000515">
    <property type="entry name" value="MetI-like"/>
</dbReference>
<sequence>MIGFFFRRMLEAIPVLALVLLAVFSLTHLIPGDPAVMLLGPDASNQQIMALRHDLHLDTPLYLQFGAYLMQLLHGDLGESLRTGRPVAASLALYLPATSELAVTALFFSLFIGLPLGILAAKKPGGIMDRILQLYTLCGVSIPAFLLAFGLQIVFCSWLDWLPVAGRSSAFAPHALTSGFALTSALLHGNISMLADLGSHILLPALVLGTFIAATLARFLRNTMLETLSADYILTARAKGLRQTQILLSQALPNAIGPAIMVLGVQFGDMLGGAILTETVFSWPGVGRYMFEAIRTRDYPAIQSTTLVFAIIFMIVSLTTDVMTALIDPRLRNGRSS</sequence>
<evidence type="ECO:0000256" key="2">
    <source>
        <dbReference type="ARBA" id="ARBA00022448"/>
    </source>
</evidence>
<evidence type="ECO:0000256" key="6">
    <source>
        <dbReference type="ARBA" id="ARBA00023136"/>
    </source>
</evidence>
<evidence type="ECO:0000256" key="1">
    <source>
        <dbReference type="ARBA" id="ARBA00004651"/>
    </source>
</evidence>
<feature type="transmembrane region" description="Helical" evidence="7">
    <location>
        <begin position="132"/>
        <end position="151"/>
    </location>
</feature>
<feature type="transmembrane region" description="Helical" evidence="7">
    <location>
        <begin position="12"/>
        <end position="30"/>
    </location>
</feature>
<dbReference type="EMBL" id="NDFP01000006">
    <property type="protein sequence ID" value="PAL25992.1"/>
    <property type="molecule type" value="Genomic_DNA"/>
</dbReference>
<proteinExistence type="inferred from homology"/>
<dbReference type="PROSITE" id="PS50928">
    <property type="entry name" value="ABC_TM1"/>
    <property type="match status" value="1"/>
</dbReference>
<dbReference type="GO" id="GO:0055085">
    <property type="term" value="P:transmembrane transport"/>
    <property type="evidence" value="ECO:0007669"/>
    <property type="project" value="InterPro"/>
</dbReference>
<reference evidence="9 10" key="1">
    <citation type="submission" date="2017-04" db="EMBL/GenBank/DDBJ databases">
        <title>Kefir bacterial isolates.</title>
        <authorList>
            <person name="Kim Y."/>
            <person name="Blasche S."/>
            <person name="Patil K.R."/>
        </authorList>
    </citation>
    <scope>NUCLEOTIDE SEQUENCE [LARGE SCALE GENOMIC DNA]</scope>
    <source>
        <strain evidence="9 10">KR-2</strain>
    </source>
</reference>
<name>A0A270BLS3_9PROT</name>
<accession>A0A270BLS3</accession>
<evidence type="ECO:0000313" key="9">
    <source>
        <dbReference type="EMBL" id="PAL25992.1"/>
    </source>
</evidence>
<feature type="domain" description="ABC transmembrane type-1" evidence="8">
    <location>
        <begin position="95"/>
        <end position="320"/>
    </location>
</feature>
<keyword evidence="4 7" id="KW-0812">Transmembrane</keyword>
<feature type="transmembrane region" description="Helical" evidence="7">
    <location>
        <begin position="101"/>
        <end position="120"/>
    </location>
</feature>
<dbReference type="InterPro" id="IPR045621">
    <property type="entry name" value="BPD_transp_1_N"/>
</dbReference>
<dbReference type="CDD" id="cd06261">
    <property type="entry name" value="TM_PBP2"/>
    <property type="match status" value="1"/>
</dbReference>
<dbReference type="Pfam" id="PF19300">
    <property type="entry name" value="BPD_transp_1_N"/>
    <property type="match status" value="1"/>
</dbReference>
<feature type="transmembrane region" description="Helical" evidence="7">
    <location>
        <begin position="201"/>
        <end position="220"/>
    </location>
</feature>
<gene>
    <name evidence="9" type="ORF">B9K05_07740</name>
</gene>
<keyword evidence="3" id="KW-1003">Cell membrane</keyword>
<dbReference type="RefSeq" id="WP_095351374.1">
    <property type="nucleotide sequence ID" value="NZ_NDFO01000006.1"/>
</dbReference>
<dbReference type="PANTHER" id="PTHR43163">
    <property type="entry name" value="DIPEPTIDE TRANSPORT SYSTEM PERMEASE PROTEIN DPPB-RELATED"/>
    <property type="match status" value="1"/>
</dbReference>
<feature type="transmembrane region" description="Helical" evidence="7">
    <location>
        <begin position="307"/>
        <end position="327"/>
    </location>
</feature>
<comment type="similarity">
    <text evidence="7">Belongs to the binding-protein-dependent transport system permease family.</text>
</comment>
<evidence type="ECO:0000256" key="4">
    <source>
        <dbReference type="ARBA" id="ARBA00022692"/>
    </source>
</evidence>
<comment type="caution">
    <text evidence="9">The sequence shown here is derived from an EMBL/GenBank/DDBJ whole genome shotgun (WGS) entry which is preliminary data.</text>
</comment>
<organism evidence="9 10">
    <name type="scientific">Acetobacter syzygii</name>
    <dbReference type="NCBI Taxonomy" id="146476"/>
    <lineage>
        <taxon>Bacteria</taxon>
        <taxon>Pseudomonadati</taxon>
        <taxon>Pseudomonadota</taxon>
        <taxon>Alphaproteobacteria</taxon>
        <taxon>Acetobacterales</taxon>
        <taxon>Acetobacteraceae</taxon>
        <taxon>Acetobacter</taxon>
    </lineage>
</organism>
<evidence type="ECO:0000256" key="7">
    <source>
        <dbReference type="RuleBase" id="RU363032"/>
    </source>
</evidence>
<keyword evidence="2 7" id="KW-0813">Transport</keyword>
<dbReference type="SUPFAM" id="SSF161098">
    <property type="entry name" value="MetI-like"/>
    <property type="match status" value="1"/>
</dbReference>
<comment type="subcellular location">
    <subcellularLocation>
        <location evidence="1 7">Cell membrane</location>
        <topology evidence="1 7">Multi-pass membrane protein</topology>
    </subcellularLocation>
</comment>
<keyword evidence="5 7" id="KW-1133">Transmembrane helix</keyword>
<dbReference type="OrthoDB" id="9807402at2"/>
<evidence type="ECO:0000313" key="10">
    <source>
        <dbReference type="Proteomes" id="UP000216033"/>
    </source>
</evidence>